<feature type="region of interest" description="Disordered" evidence="8">
    <location>
        <begin position="451"/>
        <end position="524"/>
    </location>
</feature>
<comment type="caution">
    <text evidence="10">The sequence shown here is derived from an EMBL/GenBank/DDBJ whole genome shotgun (WGS) entry which is preliminary data.</text>
</comment>
<dbReference type="PROSITE" id="PS01119">
    <property type="entry name" value="COPPER_FIST_1"/>
    <property type="match status" value="1"/>
</dbReference>
<dbReference type="SMART" id="SM00412">
    <property type="entry name" value="Cu_FIST"/>
    <property type="match status" value="1"/>
</dbReference>
<keyword evidence="11" id="KW-1185">Reference proteome</keyword>
<dbReference type="InterPro" id="IPR051763">
    <property type="entry name" value="Copper_Homeo_Regul"/>
</dbReference>
<dbReference type="PANTHER" id="PTHR28088:SF9">
    <property type="entry name" value="TRANSCRIPTION FACTOR GRISEA, PUTATIVE (AFU_ORTHOLOGUE AFUA_1G13190)-RELATED"/>
    <property type="match status" value="1"/>
</dbReference>
<evidence type="ECO:0000256" key="1">
    <source>
        <dbReference type="ARBA" id="ARBA00004123"/>
    </source>
</evidence>
<dbReference type="PRINTS" id="PR00617">
    <property type="entry name" value="COPPERFIST"/>
</dbReference>
<keyword evidence="2" id="KW-0479">Metal-binding</keyword>
<dbReference type="FunFam" id="3.90.430.10:FF:000001">
    <property type="entry name" value="Copper fist DNA-binding protein"/>
    <property type="match status" value="1"/>
</dbReference>
<dbReference type="Gene3D" id="3.90.430.10">
    <property type="entry name" value="Copper fist DNA-binding domain"/>
    <property type="match status" value="1"/>
</dbReference>
<evidence type="ECO:0000256" key="3">
    <source>
        <dbReference type="ARBA" id="ARBA00022833"/>
    </source>
</evidence>
<feature type="region of interest" description="Disordered" evidence="8">
    <location>
        <begin position="67"/>
        <end position="157"/>
    </location>
</feature>
<feature type="compositionally biased region" description="Low complexity" evidence="8">
    <location>
        <begin position="507"/>
        <end position="524"/>
    </location>
</feature>
<dbReference type="GO" id="GO:0045944">
    <property type="term" value="P:positive regulation of transcription by RNA polymerase II"/>
    <property type="evidence" value="ECO:0007669"/>
    <property type="project" value="TreeGrafter"/>
</dbReference>
<keyword evidence="5" id="KW-0805">Transcription regulation</keyword>
<keyword evidence="6" id="KW-0804">Transcription</keyword>
<evidence type="ECO:0000256" key="6">
    <source>
        <dbReference type="ARBA" id="ARBA00023163"/>
    </source>
</evidence>
<dbReference type="PANTHER" id="PTHR28088">
    <property type="entry name" value="TRANSCRIPTIONAL ACTIVATOR HAA1-RELATED"/>
    <property type="match status" value="1"/>
</dbReference>
<evidence type="ECO:0000256" key="7">
    <source>
        <dbReference type="ARBA" id="ARBA00023242"/>
    </source>
</evidence>
<dbReference type="InterPro" id="IPR001083">
    <property type="entry name" value="Cu_fist_DNA-bd_dom"/>
</dbReference>
<evidence type="ECO:0000313" key="11">
    <source>
        <dbReference type="Proteomes" id="UP000748025"/>
    </source>
</evidence>
<keyword evidence="3" id="KW-0862">Zinc</keyword>
<dbReference type="InterPro" id="IPR036395">
    <property type="entry name" value="Cu_fist_DNA-bd_dom_sf"/>
</dbReference>
<evidence type="ECO:0000256" key="2">
    <source>
        <dbReference type="ARBA" id="ARBA00022723"/>
    </source>
</evidence>
<sequence length="579" mass="60877">MPLINGQKMACEPCIRGHRSTKCTHANERLMVPVRKPGRPLSSCPHPSSRPCACAAVTAAIPRKQKCRCGTSDTPAVEKQPDHDSSSSPKGATPSSPPKVGHVGFRVNKQSGKTGASRKQSVDLTGLHRMDSSQINIVPPYSVRTPPPSSASRSSLPVSDMSLYGSIAIAPGDRSYNAESSIYSMFPPYGHEPVTASTGQTKPTMTMNGRLSISTDGAAKPEPAAPRSCCGGGVIDGTRTPPVPVDPSDGGGSSSSNNNNSNNSHSSRSSTTTITTNNTNIEPAAARGCCSSRVSASTNQEKKHTLEAMPPPLGMSFDPNGAMMQPFQHSMAMSNGMYPYYAQPNIFNYPPQYGSFMQPLQPEQWRHFMAAAMAFGQNEGGGGEGGEGRQPFGIQTEPFPAQQQTPTTPNGTSWTSHHCSCGDACQCIGCAAHPYNEATQDYVRSAWNSMKEEPQNGRAHTNGNPPYHDGAVRGTNASNGDGDETTAQPSSNGTTTPNQPPHDGPWSPSAAQSPSEAASGASEEQALSASDFFFVSYPFADSCCGETMSCPCGDDCQCIGCAIHNNSDPMSGTGDANKL</sequence>
<name>A0A9P7NHR2_9HYPO</name>
<dbReference type="EMBL" id="SRPW01000195">
    <property type="protein sequence ID" value="KAG6016972.1"/>
    <property type="molecule type" value="Genomic_DNA"/>
</dbReference>
<dbReference type="GO" id="GO:0000978">
    <property type="term" value="F:RNA polymerase II cis-regulatory region sequence-specific DNA binding"/>
    <property type="evidence" value="ECO:0007669"/>
    <property type="project" value="TreeGrafter"/>
</dbReference>
<feature type="domain" description="Copper-fist" evidence="9">
    <location>
        <begin position="1"/>
        <end position="41"/>
    </location>
</feature>
<dbReference type="OrthoDB" id="5600085at2759"/>
<accession>A0A9P7NHR2</accession>
<evidence type="ECO:0000313" key="10">
    <source>
        <dbReference type="EMBL" id="KAG6016972.1"/>
    </source>
</evidence>
<feature type="compositionally biased region" description="Low complexity" evidence="8">
    <location>
        <begin position="395"/>
        <end position="409"/>
    </location>
</feature>
<protein>
    <recommendedName>
        <fullName evidence="9">Copper-fist domain-containing protein</fullName>
    </recommendedName>
</protein>
<dbReference type="GO" id="GO:0005507">
    <property type="term" value="F:copper ion binding"/>
    <property type="evidence" value="ECO:0007669"/>
    <property type="project" value="InterPro"/>
</dbReference>
<feature type="compositionally biased region" description="Polar residues" evidence="8">
    <location>
        <begin position="108"/>
        <end position="123"/>
    </location>
</feature>
<feature type="compositionally biased region" description="Polar residues" evidence="8">
    <location>
        <begin position="475"/>
        <end position="497"/>
    </location>
</feature>
<feature type="region of interest" description="Disordered" evidence="8">
    <location>
        <begin position="378"/>
        <end position="412"/>
    </location>
</feature>
<dbReference type="SMART" id="SM01090">
    <property type="entry name" value="Copper-fist"/>
    <property type="match status" value="1"/>
</dbReference>
<dbReference type="GO" id="GO:0006878">
    <property type="term" value="P:intracellular copper ion homeostasis"/>
    <property type="evidence" value="ECO:0007669"/>
    <property type="project" value="TreeGrafter"/>
</dbReference>
<evidence type="ECO:0000259" key="9">
    <source>
        <dbReference type="PROSITE" id="PS50073"/>
    </source>
</evidence>
<reference evidence="10" key="1">
    <citation type="journal article" date="2020" name="bioRxiv">
        <title>Whole genome comparisons of ergot fungi reveals the divergence and evolution of species within the genus Claviceps are the result of varying mechanisms driving genome evolution and host range expansion.</title>
        <authorList>
            <person name="Wyka S.A."/>
            <person name="Mondo S.J."/>
            <person name="Liu M."/>
            <person name="Dettman J."/>
            <person name="Nalam V."/>
            <person name="Broders K.D."/>
        </authorList>
    </citation>
    <scope>NUCLEOTIDE SEQUENCE</scope>
    <source>
        <strain evidence="10">CCC 602</strain>
    </source>
</reference>
<dbReference type="AlphaFoldDB" id="A0A9P7NHR2"/>
<evidence type="ECO:0000256" key="5">
    <source>
        <dbReference type="ARBA" id="ARBA00023015"/>
    </source>
</evidence>
<dbReference type="SUPFAM" id="SSF57879">
    <property type="entry name" value="Zinc domain conserved in yeast copper-regulated transcription factors"/>
    <property type="match status" value="1"/>
</dbReference>
<dbReference type="PROSITE" id="PS50073">
    <property type="entry name" value="COPPER_FIST_2"/>
    <property type="match status" value="1"/>
</dbReference>
<proteinExistence type="predicted"/>
<evidence type="ECO:0000256" key="4">
    <source>
        <dbReference type="ARBA" id="ARBA00023008"/>
    </source>
</evidence>
<dbReference type="GO" id="GO:0005634">
    <property type="term" value="C:nucleus"/>
    <property type="evidence" value="ECO:0007669"/>
    <property type="project" value="UniProtKB-SubCell"/>
</dbReference>
<dbReference type="Pfam" id="PF00649">
    <property type="entry name" value="Copper-fist"/>
    <property type="match status" value="1"/>
</dbReference>
<feature type="compositionally biased region" description="Low complexity" evidence="8">
    <location>
        <begin position="254"/>
        <end position="280"/>
    </location>
</feature>
<organism evidence="10 11">
    <name type="scientific">Claviceps pusilla</name>
    <dbReference type="NCBI Taxonomy" id="123648"/>
    <lineage>
        <taxon>Eukaryota</taxon>
        <taxon>Fungi</taxon>
        <taxon>Dikarya</taxon>
        <taxon>Ascomycota</taxon>
        <taxon>Pezizomycotina</taxon>
        <taxon>Sordariomycetes</taxon>
        <taxon>Hypocreomycetidae</taxon>
        <taxon>Hypocreales</taxon>
        <taxon>Clavicipitaceae</taxon>
        <taxon>Claviceps</taxon>
    </lineage>
</organism>
<feature type="region of interest" description="Disordered" evidence="8">
    <location>
        <begin position="213"/>
        <end position="288"/>
    </location>
</feature>
<evidence type="ECO:0000256" key="8">
    <source>
        <dbReference type="SAM" id="MobiDB-lite"/>
    </source>
</evidence>
<gene>
    <name evidence="10" type="ORF">E4U43_002633</name>
</gene>
<dbReference type="Proteomes" id="UP000748025">
    <property type="component" value="Unassembled WGS sequence"/>
</dbReference>
<dbReference type="GO" id="GO:0006879">
    <property type="term" value="P:intracellular iron ion homeostasis"/>
    <property type="evidence" value="ECO:0007669"/>
    <property type="project" value="TreeGrafter"/>
</dbReference>
<keyword evidence="7" id="KW-0539">Nucleus</keyword>
<dbReference type="GO" id="GO:0000981">
    <property type="term" value="F:DNA-binding transcription factor activity, RNA polymerase II-specific"/>
    <property type="evidence" value="ECO:0007669"/>
    <property type="project" value="TreeGrafter"/>
</dbReference>
<comment type="subcellular location">
    <subcellularLocation>
        <location evidence="1">Nucleus</location>
    </subcellularLocation>
</comment>
<keyword evidence="4" id="KW-0186">Copper</keyword>